<protein>
    <submittedName>
        <fullName evidence="8">A kinase (PRKA) anchor protein 12b</fullName>
    </submittedName>
</protein>
<feature type="region of interest" description="Disordered" evidence="6">
    <location>
        <begin position="1203"/>
        <end position="1258"/>
    </location>
</feature>
<feature type="compositionally biased region" description="Basic and acidic residues" evidence="6">
    <location>
        <begin position="1205"/>
        <end position="1215"/>
    </location>
</feature>
<name>A0A3P8UQF2_CYNSE</name>
<keyword evidence="5" id="KW-0449">Lipoprotein</keyword>
<feature type="compositionally biased region" description="Low complexity" evidence="6">
    <location>
        <begin position="281"/>
        <end position="307"/>
    </location>
</feature>
<evidence type="ECO:0000313" key="8">
    <source>
        <dbReference type="Ensembl" id="ENSCSEP00000004597.1"/>
    </source>
</evidence>
<dbReference type="GO" id="GO:0060028">
    <property type="term" value="P:convergent extension involved in axis elongation"/>
    <property type="evidence" value="ECO:0007669"/>
    <property type="project" value="Ensembl"/>
</dbReference>
<dbReference type="GO" id="GO:0009887">
    <property type="term" value="P:animal organ morphogenesis"/>
    <property type="evidence" value="ECO:0007669"/>
    <property type="project" value="Ensembl"/>
</dbReference>
<comment type="subcellular location">
    <subcellularLocation>
        <location evidence="1">Membrane</location>
        <topology evidence="1">Lipid-anchor</topology>
    </subcellularLocation>
</comment>
<feature type="compositionally biased region" description="Low complexity" evidence="6">
    <location>
        <begin position="478"/>
        <end position="487"/>
    </location>
</feature>
<keyword evidence="3" id="KW-0112">Calmodulin-binding</keyword>
<dbReference type="GO" id="GO:0070121">
    <property type="term" value="P:Kupffer's vesicle development"/>
    <property type="evidence" value="ECO:0007669"/>
    <property type="project" value="Ensembl"/>
</dbReference>
<dbReference type="GO" id="GO:0055001">
    <property type="term" value="P:muscle cell development"/>
    <property type="evidence" value="ECO:0007669"/>
    <property type="project" value="Ensembl"/>
</dbReference>
<dbReference type="GO" id="GO:0005516">
    <property type="term" value="F:calmodulin binding"/>
    <property type="evidence" value="ECO:0007669"/>
    <property type="project" value="UniProtKB-KW"/>
</dbReference>
<feature type="compositionally biased region" description="Polar residues" evidence="6">
    <location>
        <begin position="382"/>
        <end position="399"/>
    </location>
</feature>
<dbReference type="STRING" id="244447.ENSCSEP00000004597"/>
<proteinExistence type="predicted"/>
<accession>A0A3P8UQF2</accession>
<dbReference type="GO" id="GO:0000902">
    <property type="term" value="P:cell morphogenesis"/>
    <property type="evidence" value="ECO:0007669"/>
    <property type="project" value="Ensembl"/>
</dbReference>
<dbReference type="PROSITE" id="PS51893">
    <property type="entry name" value="AKAP_CAM_BD"/>
    <property type="match status" value="1"/>
</dbReference>
<keyword evidence="9" id="KW-1185">Reference proteome</keyword>
<feature type="compositionally biased region" description="Acidic residues" evidence="6">
    <location>
        <begin position="238"/>
        <end position="249"/>
    </location>
</feature>
<feature type="domain" description="A kinase-anchoring proteins AKAP-5 and AKAP-12 calmodulin (CaM)-binding" evidence="7">
    <location>
        <begin position="445"/>
        <end position="465"/>
    </location>
</feature>
<keyword evidence="4" id="KW-0472">Membrane</keyword>
<feature type="compositionally biased region" description="Basic and acidic residues" evidence="6">
    <location>
        <begin position="372"/>
        <end position="381"/>
    </location>
</feature>
<dbReference type="GO" id="GO:0035024">
    <property type="term" value="P:negative regulation of Rho protein signal transduction"/>
    <property type="evidence" value="ECO:0007669"/>
    <property type="project" value="Ensembl"/>
</dbReference>
<dbReference type="GO" id="GO:0016020">
    <property type="term" value="C:membrane"/>
    <property type="evidence" value="ECO:0007669"/>
    <property type="project" value="UniProtKB-SubCell"/>
</dbReference>
<evidence type="ECO:0000256" key="6">
    <source>
        <dbReference type="SAM" id="MobiDB-lite"/>
    </source>
</evidence>
<feature type="compositionally biased region" description="Acidic residues" evidence="6">
    <location>
        <begin position="534"/>
        <end position="556"/>
    </location>
</feature>
<reference evidence="8 9" key="1">
    <citation type="journal article" date="2014" name="Nat. Genet.">
        <title>Whole-genome sequence of a flatfish provides insights into ZW sex chromosome evolution and adaptation to a benthic lifestyle.</title>
        <authorList>
            <person name="Chen S."/>
            <person name="Zhang G."/>
            <person name="Shao C."/>
            <person name="Huang Q."/>
            <person name="Liu G."/>
            <person name="Zhang P."/>
            <person name="Song W."/>
            <person name="An N."/>
            <person name="Chalopin D."/>
            <person name="Volff J.N."/>
            <person name="Hong Y."/>
            <person name="Li Q."/>
            <person name="Sha Z."/>
            <person name="Zhou H."/>
            <person name="Xie M."/>
            <person name="Yu Q."/>
            <person name="Liu Y."/>
            <person name="Xiang H."/>
            <person name="Wang N."/>
            <person name="Wu K."/>
            <person name="Yang C."/>
            <person name="Zhou Q."/>
            <person name="Liao X."/>
            <person name="Yang L."/>
            <person name="Hu Q."/>
            <person name="Zhang J."/>
            <person name="Meng L."/>
            <person name="Jin L."/>
            <person name="Tian Y."/>
            <person name="Lian J."/>
            <person name="Yang J."/>
            <person name="Miao G."/>
            <person name="Liu S."/>
            <person name="Liang Z."/>
            <person name="Yan F."/>
            <person name="Li Y."/>
            <person name="Sun B."/>
            <person name="Zhang H."/>
            <person name="Zhang J."/>
            <person name="Zhu Y."/>
            <person name="Du M."/>
            <person name="Zhao Y."/>
            <person name="Schartl M."/>
            <person name="Tang Q."/>
            <person name="Wang J."/>
        </authorList>
    </citation>
    <scope>NUCLEOTIDE SEQUENCE</scope>
</reference>
<dbReference type="GO" id="GO:0010739">
    <property type="term" value="P:positive regulation of protein kinase A signaling"/>
    <property type="evidence" value="ECO:0007669"/>
    <property type="project" value="InterPro"/>
</dbReference>
<dbReference type="PANTHER" id="PTHR23209:SF4">
    <property type="entry name" value="A-KINASE ANCHOR PROTEIN 12"/>
    <property type="match status" value="1"/>
</dbReference>
<keyword evidence="2" id="KW-0597">Phosphoprotein</keyword>
<dbReference type="InParanoid" id="A0A3P8UQF2"/>
<dbReference type="OMA" id="KGTERGH"/>
<feature type="compositionally biased region" description="Basic and acidic residues" evidence="6">
    <location>
        <begin position="250"/>
        <end position="280"/>
    </location>
</feature>
<evidence type="ECO:0000313" key="9">
    <source>
        <dbReference type="Proteomes" id="UP000265120"/>
    </source>
</evidence>
<reference evidence="8" key="2">
    <citation type="submission" date="2025-08" db="UniProtKB">
        <authorList>
            <consortium name="Ensembl"/>
        </authorList>
    </citation>
    <scope>IDENTIFICATION</scope>
</reference>
<dbReference type="GO" id="GO:0051018">
    <property type="term" value="F:protein kinase A binding"/>
    <property type="evidence" value="ECO:0007669"/>
    <property type="project" value="InterPro"/>
</dbReference>
<feature type="compositionally biased region" description="Low complexity" evidence="6">
    <location>
        <begin position="156"/>
        <end position="168"/>
    </location>
</feature>
<dbReference type="Proteomes" id="UP000265120">
    <property type="component" value="Chromosome 7"/>
</dbReference>
<dbReference type="GeneTree" id="ENSGT00730000111244"/>
<feature type="region of interest" description="Disordered" evidence="6">
    <location>
        <begin position="25"/>
        <end position="69"/>
    </location>
</feature>
<reference evidence="8" key="3">
    <citation type="submission" date="2025-09" db="UniProtKB">
        <authorList>
            <consortium name="Ensembl"/>
        </authorList>
    </citation>
    <scope>IDENTIFICATION</scope>
</reference>
<dbReference type="GO" id="GO:0090036">
    <property type="term" value="P:regulation of protein kinase C signaling"/>
    <property type="evidence" value="ECO:0007669"/>
    <property type="project" value="InterPro"/>
</dbReference>
<feature type="compositionally biased region" description="Basic and acidic residues" evidence="6">
    <location>
        <begin position="1224"/>
        <end position="1245"/>
    </location>
</feature>
<evidence type="ECO:0000256" key="2">
    <source>
        <dbReference type="ARBA" id="ARBA00022553"/>
    </source>
</evidence>
<evidence type="ECO:0000256" key="3">
    <source>
        <dbReference type="ARBA" id="ARBA00022860"/>
    </source>
</evidence>
<feature type="compositionally biased region" description="Basic and acidic residues" evidence="6">
    <location>
        <begin position="570"/>
        <end position="580"/>
    </location>
</feature>
<feature type="compositionally biased region" description="Polar residues" evidence="6">
    <location>
        <begin position="1299"/>
        <end position="1332"/>
    </location>
</feature>
<evidence type="ECO:0000256" key="4">
    <source>
        <dbReference type="ARBA" id="ARBA00023136"/>
    </source>
</evidence>
<dbReference type="Pfam" id="PF03832">
    <property type="entry name" value="WSK"/>
    <property type="match status" value="1"/>
</dbReference>
<organism evidence="8 9">
    <name type="scientific">Cynoglossus semilaevis</name>
    <name type="common">Tongue sole</name>
    <dbReference type="NCBI Taxonomy" id="244447"/>
    <lineage>
        <taxon>Eukaryota</taxon>
        <taxon>Metazoa</taxon>
        <taxon>Chordata</taxon>
        <taxon>Craniata</taxon>
        <taxon>Vertebrata</taxon>
        <taxon>Euteleostomi</taxon>
        <taxon>Actinopterygii</taxon>
        <taxon>Neopterygii</taxon>
        <taxon>Teleostei</taxon>
        <taxon>Neoteleostei</taxon>
        <taxon>Acanthomorphata</taxon>
        <taxon>Carangaria</taxon>
        <taxon>Pleuronectiformes</taxon>
        <taxon>Pleuronectoidei</taxon>
        <taxon>Cynoglossidae</taxon>
        <taxon>Cynoglossinae</taxon>
        <taxon>Cynoglossus</taxon>
    </lineage>
</organism>
<dbReference type="GO" id="GO:1904969">
    <property type="term" value="P:slow muscle cell migration"/>
    <property type="evidence" value="ECO:0007669"/>
    <property type="project" value="Ensembl"/>
</dbReference>
<dbReference type="FunCoup" id="A0A3P8UQF2">
    <property type="interactions" value="599"/>
</dbReference>
<feature type="compositionally biased region" description="Basic and acidic residues" evidence="6">
    <location>
        <begin position="217"/>
        <end position="227"/>
    </location>
</feature>
<dbReference type="InterPro" id="IPR001573">
    <property type="entry name" value="AKAP_WSK"/>
</dbReference>
<feature type="region of interest" description="Disordered" evidence="6">
    <location>
        <begin position="93"/>
        <end position="651"/>
    </location>
</feature>
<feature type="compositionally biased region" description="Basic and acidic residues" evidence="6">
    <location>
        <begin position="1285"/>
        <end position="1298"/>
    </location>
</feature>
<dbReference type="GO" id="GO:0048471">
    <property type="term" value="C:perinuclear region of cytoplasm"/>
    <property type="evidence" value="ECO:0007669"/>
    <property type="project" value="Ensembl"/>
</dbReference>
<dbReference type="GO" id="GO:0032060">
    <property type="term" value="P:bleb assembly"/>
    <property type="evidence" value="ECO:0007669"/>
    <property type="project" value="Ensembl"/>
</dbReference>
<dbReference type="Ensembl" id="ENSCSET00000004653.1">
    <property type="protein sequence ID" value="ENSCSEP00000004597.1"/>
    <property type="gene ID" value="ENSCSEG00000002989.1"/>
</dbReference>
<feature type="region of interest" description="Disordered" evidence="6">
    <location>
        <begin position="1270"/>
        <end position="1333"/>
    </location>
</feature>
<dbReference type="InterPro" id="IPR028540">
    <property type="entry name" value="AKAP12"/>
</dbReference>
<feature type="compositionally biased region" description="Basic and acidic residues" evidence="6">
    <location>
        <begin position="93"/>
        <end position="139"/>
    </location>
</feature>
<sequence length="1362" mass="147028">MQKYSVWACHVGQPDSVTVAQKEEAPEMTVTTQEEVAPQVNGEKVEKESPDANDISAVEETAGEEKPDNATEVGFKKIFRFVGFKFTLKKDKGEEKEPVKLLTIKDKDGVEENGTDEPKKEEDTVSAEDKSTEEEKMADTEASTVEAVPEDKPENVETTDAPPEAAAAEKTDEEVKEDDVTKEGEANQDVTMTLSPLKKLFSTGLFSNLRKKSSVKKTKDEEGKEAAAEETTAAAEETPAEVQDEQDVTVEEKENVTGEKTKEEAVTTPEVEKCESKEEAPASPTEPEPNVTAVPEPTPETEAPAETTSDDPKQEEEKAEGSHAEEKTTTEVTPEPEIISSQEKAKPQGSPLKKLFTGAGLRKLSTKKQKAKKDTESKLTESGEQTAEQLQSSSESTEAPKTESGPSSPEDSGEHAIDVEVTQNGSSQEADAEVTSDGEKKKDGIIAWSSFKRLVTPKKLVKRSSDSEDETTGEKPAKSATLSSSESAELKNENTEKLVSSTEEPKKKIDTSVSWEALMCMGGTKKRARKTSDSDDEDTKVEEEAAAPAAENEEVNNEVVSAPEPVTSPPERESAWDTLKRFVLSKNKPKVEEKPEENATQSQSESEAPKEESSFSLRKFLPGRRKKKVEKQTSVETAEEDSDTPAVVPLSEYDDQVVAQQEAPAEPAVGQVKAAEDRSPSWIATTIQDAGNQHDQLSDIPEEAENTATPKSIDTDIVEDEILDDATTSPKHLGGMGRRLSTAEVASVAPAQDAQATLVPEEPTSHCATEVVQNLEIHVSEISPQTSVTVENVPVQAASADIEFEPPTETAESKTNTILQVHAREEAVAICTGLGTKEIAKMSLEKPASPVVEVMAVVRDPVSINVAVEDKPASEEQAVIAEDSVFKAQVLQVDTTDLEGAVDSSPEGVLDVQAATEGHEPEMEKTGLITTALDDSVVLQSATVAVNSPKVEVVNPITPTSETAVCTQSVQVTEPNIETKELAMEEENVGAALEENTPVTELAQVVTRETSSTTCETALTTMTKETEPNICLVLPSEEVPVITETVVLSSLSVGSDQVELAVENASLLQTVVDEITEMDKGEDMSVEIPAVQTLEVSQMIKEEMQQACESEVQGMAIAQAVIQDAVEKFSKDMPEPKKPSTTSADIPTPVQADAKIEKEIEISAEIPVITDTPSTAVCEGPQLQSLHVAMQVVDTVAIEVTESLEAPKEEEEKVVESQTGEESSQVKKEECEEEEKLLAEEVKEKDEDESETKKPTPVVLQIAQVVEEASVEEEAVVEFDTNGPVDDKTSQKEERPESENNLSTLTEEPTEVSSASQVTVTTEESQPETTSKCAEVMAQVIDVIEEAVKEIEPVSTEITATS</sequence>
<evidence type="ECO:0000259" key="7">
    <source>
        <dbReference type="PROSITE" id="PS51893"/>
    </source>
</evidence>
<evidence type="ECO:0000256" key="5">
    <source>
        <dbReference type="ARBA" id="ARBA00023288"/>
    </source>
</evidence>
<dbReference type="GO" id="GO:0007165">
    <property type="term" value="P:signal transduction"/>
    <property type="evidence" value="ECO:0007669"/>
    <property type="project" value="TreeGrafter"/>
</dbReference>
<feature type="compositionally biased region" description="Basic and acidic residues" evidence="6">
    <location>
        <begin position="310"/>
        <end position="329"/>
    </location>
</feature>
<dbReference type="PANTHER" id="PTHR23209">
    <property type="entry name" value="A-KINASE ANCHOR PROTEIN 12"/>
    <property type="match status" value="1"/>
</dbReference>
<evidence type="ECO:0000256" key="1">
    <source>
        <dbReference type="ARBA" id="ARBA00004635"/>
    </source>
</evidence>